<gene>
    <name evidence="4" type="ORF">IEQ34_009212</name>
</gene>
<dbReference type="PANTHER" id="PTHR12650:SF28">
    <property type="entry name" value="40S RIBOSOMAL PROTEIN S30"/>
    <property type="match status" value="1"/>
</dbReference>
<sequence length="65" mass="7543">MGKVHEFLARAGMVRGQTTKVAKKDKKKLRGRAYQMMQYNRRFITAVVGFGKKRGPNSLEKWKTQ</sequence>
<dbReference type="EMBL" id="JAGFBR010000009">
    <property type="protein sequence ID" value="KAH0461637.1"/>
    <property type="molecule type" value="Genomic_DNA"/>
</dbReference>
<evidence type="ECO:0000313" key="4">
    <source>
        <dbReference type="EMBL" id="KAH0461637.1"/>
    </source>
</evidence>
<evidence type="ECO:0000256" key="3">
    <source>
        <dbReference type="RuleBase" id="RU364011"/>
    </source>
</evidence>
<reference evidence="4 5" key="1">
    <citation type="journal article" date="2021" name="Hortic Res">
        <title>Chromosome-scale assembly of the Dendrobium chrysotoxum genome enhances the understanding of orchid evolution.</title>
        <authorList>
            <person name="Zhang Y."/>
            <person name="Zhang G.Q."/>
            <person name="Zhang D."/>
            <person name="Liu X.D."/>
            <person name="Xu X.Y."/>
            <person name="Sun W.H."/>
            <person name="Yu X."/>
            <person name="Zhu X."/>
            <person name="Wang Z.W."/>
            <person name="Zhao X."/>
            <person name="Zhong W.Y."/>
            <person name="Chen H."/>
            <person name="Yin W.L."/>
            <person name="Huang T."/>
            <person name="Niu S.C."/>
            <person name="Liu Z.J."/>
        </authorList>
    </citation>
    <scope>NUCLEOTIDE SEQUENCE [LARGE SCALE GENOMIC DNA]</scope>
    <source>
        <strain evidence="4">Lindl</strain>
    </source>
</reference>
<accession>A0AAV7GYL1</accession>
<keyword evidence="1 3" id="KW-0689">Ribosomal protein</keyword>
<evidence type="ECO:0000313" key="5">
    <source>
        <dbReference type="Proteomes" id="UP000775213"/>
    </source>
</evidence>
<dbReference type="PANTHER" id="PTHR12650">
    <property type="entry name" value="40S RIBOSOMAL PROTEIN S30/UBIQUITIN-LIKE PROTEIN FUBI"/>
    <property type="match status" value="1"/>
</dbReference>
<dbReference type="GO" id="GO:0006412">
    <property type="term" value="P:translation"/>
    <property type="evidence" value="ECO:0007669"/>
    <property type="project" value="InterPro"/>
</dbReference>
<dbReference type="Pfam" id="PF04758">
    <property type="entry name" value="Ribosomal_S30"/>
    <property type="match status" value="1"/>
</dbReference>
<name>A0AAV7GYL1_DENCH</name>
<organism evidence="4 5">
    <name type="scientific">Dendrobium chrysotoxum</name>
    <name type="common">Orchid</name>
    <dbReference type="NCBI Taxonomy" id="161865"/>
    <lineage>
        <taxon>Eukaryota</taxon>
        <taxon>Viridiplantae</taxon>
        <taxon>Streptophyta</taxon>
        <taxon>Embryophyta</taxon>
        <taxon>Tracheophyta</taxon>
        <taxon>Spermatophyta</taxon>
        <taxon>Magnoliopsida</taxon>
        <taxon>Liliopsida</taxon>
        <taxon>Asparagales</taxon>
        <taxon>Orchidaceae</taxon>
        <taxon>Epidendroideae</taxon>
        <taxon>Malaxideae</taxon>
        <taxon>Dendrobiinae</taxon>
        <taxon>Dendrobium</taxon>
    </lineage>
</organism>
<dbReference type="Proteomes" id="UP000775213">
    <property type="component" value="Unassembled WGS sequence"/>
</dbReference>
<proteinExistence type="inferred from homology"/>
<evidence type="ECO:0000256" key="2">
    <source>
        <dbReference type="ARBA" id="ARBA00023274"/>
    </source>
</evidence>
<keyword evidence="5" id="KW-1185">Reference proteome</keyword>
<dbReference type="GO" id="GO:0022627">
    <property type="term" value="C:cytosolic small ribosomal subunit"/>
    <property type="evidence" value="ECO:0007669"/>
    <property type="project" value="TreeGrafter"/>
</dbReference>
<dbReference type="GO" id="GO:0003735">
    <property type="term" value="F:structural constituent of ribosome"/>
    <property type="evidence" value="ECO:0007669"/>
    <property type="project" value="UniProtKB-UniRule"/>
</dbReference>
<keyword evidence="2 3" id="KW-0687">Ribonucleoprotein</keyword>
<dbReference type="AlphaFoldDB" id="A0AAV7GYL1"/>
<comment type="similarity">
    <text evidence="3">Belongs to the eukaryotic ribosomal protein eS30 family.</text>
</comment>
<comment type="caution">
    <text evidence="4">The sequence shown here is derived from an EMBL/GenBank/DDBJ whole genome shotgun (WGS) entry which is preliminary data.</text>
</comment>
<dbReference type="InterPro" id="IPR006846">
    <property type="entry name" value="Ribosomal_eS30"/>
</dbReference>
<protein>
    <recommendedName>
        <fullName evidence="3">40S ribosomal protein S30</fullName>
    </recommendedName>
</protein>
<evidence type="ECO:0000256" key="1">
    <source>
        <dbReference type="ARBA" id="ARBA00022980"/>
    </source>
</evidence>